<dbReference type="GeneID" id="78821357"/>
<dbReference type="EMBL" id="JBHTAS010000001">
    <property type="protein sequence ID" value="MFC7141049.1"/>
    <property type="molecule type" value="Genomic_DNA"/>
</dbReference>
<dbReference type="AlphaFoldDB" id="A0ABD5Y5M6"/>
<evidence type="ECO:0000313" key="3">
    <source>
        <dbReference type="Proteomes" id="UP001596432"/>
    </source>
</evidence>
<proteinExistence type="predicted"/>
<protein>
    <submittedName>
        <fullName evidence="2">Lipid II:glycine glycyltransferase FemX</fullName>
    </submittedName>
</protein>
<sequence length="333" mass="37642">MTVEIDVLDDGDDEEWNRHVERSADANPFHRAEALAVEAEYSGTTCHRLVGYKGQEPVGIFPVFERSKGPITAAFSPPPPLWIHRLGPALLNVEKLSQRKAERRIRRFVEGTIEWLDEECSPNILRVKTECSFADLRPFKWADADVTPEFTYVVDLPGDREDLLSSFSSDARSNVRNLDTDAAFEEGDADDVERIVDHVRDRFDAQGEPFSLPRGFARDCYEALPDGAMRTYVCRREGEFVGGILTYETDEWIHRWQGGVTPDVDFPVNDTLDWTVMTDAMDRGLDAYDLVGAGDPRINSYKAKFGPSVETFHSVERSSLPMDALLALYSRVK</sequence>
<dbReference type="RefSeq" id="WP_274322141.1">
    <property type="nucleotide sequence ID" value="NZ_CP118158.1"/>
</dbReference>
<name>A0ABD5Y5M6_9EURY</name>
<dbReference type="Pfam" id="PF13480">
    <property type="entry name" value="Acetyltransf_6"/>
    <property type="match status" value="1"/>
</dbReference>
<dbReference type="PANTHER" id="PTHR36174">
    <property type="entry name" value="LIPID II:GLYCINE GLYCYLTRANSFERASE"/>
    <property type="match status" value="1"/>
</dbReference>
<dbReference type="InterPro" id="IPR050644">
    <property type="entry name" value="PG_Glycine_Bridge_Synth"/>
</dbReference>
<reference evidence="2 3" key="1">
    <citation type="journal article" date="2019" name="Int. J. Syst. Evol. Microbiol.">
        <title>The Global Catalogue of Microorganisms (GCM) 10K type strain sequencing project: providing services to taxonomists for standard genome sequencing and annotation.</title>
        <authorList>
            <consortium name="The Broad Institute Genomics Platform"/>
            <consortium name="The Broad Institute Genome Sequencing Center for Infectious Disease"/>
            <person name="Wu L."/>
            <person name="Ma J."/>
        </authorList>
    </citation>
    <scope>NUCLEOTIDE SEQUENCE [LARGE SCALE GENOMIC DNA]</scope>
    <source>
        <strain evidence="2 3">XZYJT29</strain>
    </source>
</reference>
<organism evidence="2 3">
    <name type="scientific">Halosimplex aquaticum</name>
    <dbReference type="NCBI Taxonomy" id="3026162"/>
    <lineage>
        <taxon>Archaea</taxon>
        <taxon>Methanobacteriati</taxon>
        <taxon>Methanobacteriota</taxon>
        <taxon>Stenosarchaea group</taxon>
        <taxon>Halobacteria</taxon>
        <taxon>Halobacteriales</taxon>
        <taxon>Haloarculaceae</taxon>
        <taxon>Halosimplex</taxon>
    </lineage>
</organism>
<feature type="domain" description="BioF2-like acetyltransferase" evidence="1">
    <location>
        <begin position="166"/>
        <end position="295"/>
    </location>
</feature>
<evidence type="ECO:0000313" key="2">
    <source>
        <dbReference type="EMBL" id="MFC7141049.1"/>
    </source>
</evidence>
<dbReference type="PANTHER" id="PTHR36174:SF1">
    <property type="entry name" value="LIPID II:GLYCINE GLYCYLTRANSFERASE"/>
    <property type="match status" value="1"/>
</dbReference>
<comment type="caution">
    <text evidence="2">The sequence shown here is derived from an EMBL/GenBank/DDBJ whole genome shotgun (WGS) entry which is preliminary data.</text>
</comment>
<dbReference type="InterPro" id="IPR038740">
    <property type="entry name" value="BioF2-like_GNAT_dom"/>
</dbReference>
<accession>A0ABD5Y5M6</accession>
<gene>
    <name evidence="2" type="ORF">ACFQMA_14590</name>
</gene>
<dbReference type="InterPro" id="IPR016181">
    <property type="entry name" value="Acyl_CoA_acyltransferase"/>
</dbReference>
<keyword evidence="3" id="KW-1185">Reference proteome</keyword>
<dbReference type="Proteomes" id="UP001596432">
    <property type="component" value="Unassembled WGS sequence"/>
</dbReference>
<dbReference type="SUPFAM" id="SSF55729">
    <property type="entry name" value="Acyl-CoA N-acyltransferases (Nat)"/>
    <property type="match status" value="1"/>
</dbReference>
<evidence type="ECO:0000259" key="1">
    <source>
        <dbReference type="Pfam" id="PF13480"/>
    </source>
</evidence>
<dbReference type="Gene3D" id="3.40.630.30">
    <property type="match status" value="1"/>
</dbReference>